<dbReference type="InterPro" id="IPR002110">
    <property type="entry name" value="Ankyrin_rpt"/>
</dbReference>
<name>A0A0L0DMY6_THETB</name>
<dbReference type="AlphaFoldDB" id="A0A0L0DMY6"/>
<feature type="repeat" description="ANK" evidence="1">
    <location>
        <begin position="50"/>
        <end position="82"/>
    </location>
</feature>
<keyword evidence="1" id="KW-0040">ANK repeat</keyword>
<dbReference type="Proteomes" id="UP000054408">
    <property type="component" value="Unassembled WGS sequence"/>
</dbReference>
<evidence type="ECO:0000313" key="2">
    <source>
        <dbReference type="EMBL" id="KNC52778.1"/>
    </source>
</evidence>
<dbReference type="EMBL" id="GL349475">
    <property type="protein sequence ID" value="KNC52778.1"/>
    <property type="molecule type" value="Genomic_DNA"/>
</dbReference>
<evidence type="ECO:0000313" key="3">
    <source>
        <dbReference type="Proteomes" id="UP000054408"/>
    </source>
</evidence>
<proteinExistence type="predicted"/>
<dbReference type="InterPro" id="IPR036770">
    <property type="entry name" value="Ankyrin_rpt-contain_sf"/>
</dbReference>
<evidence type="ECO:0000256" key="1">
    <source>
        <dbReference type="PROSITE-ProRule" id="PRU00023"/>
    </source>
</evidence>
<organism evidence="2 3">
    <name type="scientific">Thecamonas trahens ATCC 50062</name>
    <dbReference type="NCBI Taxonomy" id="461836"/>
    <lineage>
        <taxon>Eukaryota</taxon>
        <taxon>Apusozoa</taxon>
        <taxon>Apusomonadida</taxon>
        <taxon>Apusomonadidae</taxon>
        <taxon>Thecamonas</taxon>
    </lineage>
</organism>
<sequence>MSTLASRAVGDGARLPGNFVALVESGQWQEALRSSPSVEATVEEGVGEHTGATPLLVALAVGAYPLFRNLIHFRADVNHANRVTGVTPLNAALEYVGAGKSKKKRFKFVAHILERALLAAPAEVLKQAAETDTRMLKANMGSDEAIKYMALPLVIAGVKENALMRGKGLWRRALAGLVTQAAVEEWHRAVKDVVSEAMRREYPASVVAAEEAGDGQSGCLRDVDMAMSGMTTGDFLKWLAKEQTWANVIGYVAMFIKAYNFAAAKGVLKWAEEHANEVDGELEKPALTKALVWLAEQEFVSAEHGRFAKPIAGSLIRLGAKISGSRGQASVVYVAAKSGQNPIFDAILEHVRKQSKLAGLGATTAWKRLRDLMSEKFDGKNVLQVAKAAGNPAVCTTVEHIFEEAGKCREESGASVDGSKIVAADVVRLFNKLVKTASVRFAGLRATVGFGRRDGAIPVLTSASNRDTKWGLKARLDAIVLPALRALSCGLTDDDTEVLEAHVTALYYVVNFAVGTGPNLDPLVHRPSFGRTAQCVLMLINEHNLHLNSLEPLVGKCQEALLASSGVVALPSVTF</sequence>
<dbReference type="RefSeq" id="XP_013755090.1">
    <property type="nucleotide sequence ID" value="XM_013899636.1"/>
</dbReference>
<protein>
    <submittedName>
        <fullName evidence="2">Uncharacterized protein</fullName>
    </submittedName>
</protein>
<dbReference type="PROSITE" id="PS50088">
    <property type="entry name" value="ANK_REPEAT"/>
    <property type="match status" value="1"/>
</dbReference>
<dbReference type="SUPFAM" id="SSF48403">
    <property type="entry name" value="Ankyrin repeat"/>
    <property type="match status" value="1"/>
</dbReference>
<reference evidence="2 3" key="1">
    <citation type="submission" date="2010-05" db="EMBL/GenBank/DDBJ databases">
        <title>The Genome Sequence of Thecamonas trahens ATCC 50062.</title>
        <authorList>
            <consortium name="The Broad Institute Genome Sequencing Platform"/>
            <person name="Russ C."/>
            <person name="Cuomo C."/>
            <person name="Shea T."/>
            <person name="Young S.K."/>
            <person name="Zeng Q."/>
            <person name="Koehrsen M."/>
            <person name="Haas B."/>
            <person name="Borodovsky M."/>
            <person name="Guigo R."/>
            <person name="Alvarado L."/>
            <person name="Berlin A."/>
            <person name="Bochicchio J."/>
            <person name="Borenstein D."/>
            <person name="Chapman S."/>
            <person name="Chen Z."/>
            <person name="Freedman E."/>
            <person name="Gellesch M."/>
            <person name="Goldberg J."/>
            <person name="Griggs A."/>
            <person name="Gujja S."/>
            <person name="Heilman E."/>
            <person name="Heiman D."/>
            <person name="Hepburn T."/>
            <person name="Howarth C."/>
            <person name="Jen D."/>
            <person name="Larson L."/>
            <person name="Mehta T."/>
            <person name="Park D."/>
            <person name="Pearson M."/>
            <person name="Roberts A."/>
            <person name="Saif S."/>
            <person name="Shenoy N."/>
            <person name="Sisk P."/>
            <person name="Stolte C."/>
            <person name="Sykes S."/>
            <person name="Thomson T."/>
            <person name="Walk T."/>
            <person name="White J."/>
            <person name="Yandava C."/>
            <person name="Burger G."/>
            <person name="Gray M.W."/>
            <person name="Holland P.W.H."/>
            <person name="King N."/>
            <person name="Lang F.B.F."/>
            <person name="Roger A.J."/>
            <person name="Ruiz-Trillo I."/>
            <person name="Lander E."/>
            <person name="Nusbaum C."/>
        </authorList>
    </citation>
    <scope>NUCLEOTIDE SEQUENCE [LARGE SCALE GENOMIC DNA]</scope>
    <source>
        <strain evidence="2 3">ATCC 50062</strain>
    </source>
</reference>
<gene>
    <name evidence="2" type="ORF">AMSG_08664</name>
</gene>
<dbReference type="GeneID" id="25567306"/>
<keyword evidence="3" id="KW-1185">Reference proteome</keyword>
<accession>A0A0L0DMY6</accession>